<dbReference type="SUPFAM" id="SSF56784">
    <property type="entry name" value="HAD-like"/>
    <property type="match status" value="1"/>
</dbReference>
<evidence type="ECO:0000256" key="1">
    <source>
        <dbReference type="RuleBase" id="RU365079"/>
    </source>
</evidence>
<dbReference type="InterPro" id="IPR023214">
    <property type="entry name" value="HAD_sf"/>
</dbReference>
<dbReference type="InterPro" id="IPR050365">
    <property type="entry name" value="TIM50"/>
</dbReference>
<keyword evidence="1" id="KW-0809">Transit peptide</keyword>
<name>A0AAV2DJB2_9ROSI</name>
<evidence type="ECO:0000313" key="4">
    <source>
        <dbReference type="Proteomes" id="UP001497516"/>
    </source>
</evidence>
<protein>
    <recommendedName>
        <fullName evidence="1">Mitochondrial import inner membrane translocase subunit TIM50</fullName>
    </recommendedName>
</protein>
<proteinExistence type="inferred from homology"/>
<dbReference type="GO" id="GO:0015031">
    <property type="term" value="P:protein transport"/>
    <property type="evidence" value="ECO:0007669"/>
    <property type="project" value="UniProtKB-KW"/>
</dbReference>
<keyword evidence="1" id="KW-0811">Translocation</keyword>
<evidence type="ECO:0000259" key="2">
    <source>
        <dbReference type="PROSITE" id="PS50969"/>
    </source>
</evidence>
<dbReference type="Gene3D" id="3.40.50.1000">
    <property type="entry name" value="HAD superfamily/HAD-like"/>
    <property type="match status" value="1"/>
</dbReference>
<evidence type="ECO:0000313" key="3">
    <source>
        <dbReference type="EMBL" id="CAL1373081.1"/>
    </source>
</evidence>
<dbReference type="EMBL" id="OZ034815">
    <property type="protein sequence ID" value="CAL1373081.1"/>
    <property type="molecule type" value="Genomic_DNA"/>
</dbReference>
<keyword evidence="1" id="KW-0813">Transport</keyword>
<dbReference type="InterPro" id="IPR036412">
    <property type="entry name" value="HAD-like_sf"/>
</dbReference>
<comment type="similarity">
    <text evidence="1">Belongs to the TIM50 family.</text>
</comment>
<keyword evidence="1" id="KW-0653">Protein transport</keyword>
<keyword evidence="4" id="KW-1185">Reference proteome</keyword>
<dbReference type="Pfam" id="PF03031">
    <property type="entry name" value="NIF"/>
    <property type="match status" value="1"/>
</dbReference>
<gene>
    <name evidence="3" type="ORF">LTRI10_LOCUS15035</name>
</gene>
<organism evidence="3 4">
    <name type="scientific">Linum trigynum</name>
    <dbReference type="NCBI Taxonomy" id="586398"/>
    <lineage>
        <taxon>Eukaryota</taxon>
        <taxon>Viridiplantae</taxon>
        <taxon>Streptophyta</taxon>
        <taxon>Embryophyta</taxon>
        <taxon>Tracheophyta</taxon>
        <taxon>Spermatophyta</taxon>
        <taxon>Magnoliopsida</taxon>
        <taxon>eudicotyledons</taxon>
        <taxon>Gunneridae</taxon>
        <taxon>Pentapetalae</taxon>
        <taxon>rosids</taxon>
        <taxon>fabids</taxon>
        <taxon>Malpighiales</taxon>
        <taxon>Linaceae</taxon>
        <taxon>Linum</taxon>
    </lineage>
</organism>
<feature type="domain" description="FCP1 homology" evidence="2">
    <location>
        <begin position="13"/>
        <end position="199"/>
    </location>
</feature>
<comment type="function">
    <text evidence="1">Essential component of the TIM23 complex, a complex that mediates the translocation of transit peptide-containing proteins across the mitochondrial inner membrane.</text>
</comment>
<reference evidence="3 4" key="1">
    <citation type="submission" date="2024-04" db="EMBL/GenBank/DDBJ databases">
        <authorList>
            <person name="Fracassetti M."/>
        </authorList>
    </citation>
    <scope>NUCLEOTIDE SEQUENCE [LARGE SCALE GENOMIC DNA]</scope>
</reference>
<dbReference type="Proteomes" id="UP001497516">
    <property type="component" value="Chromosome 2"/>
</dbReference>
<keyword evidence="1" id="KW-0496">Mitochondrion</keyword>
<dbReference type="SMART" id="SM00577">
    <property type="entry name" value="CPDc"/>
    <property type="match status" value="1"/>
</dbReference>
<dbReference type="PROSITE" id="PS50969">
    <property type="entry name" value="FCP1"/>
    <property type="match status" value="1"/>
</dbReference>
<dbReference type="GO" id="GO:0005744">
    <property type="term" value="C:TIM23 mitochondrial import inner membrane translocase complex"/>
    <property type="evidence" value="ECO:0007669"/>
    <property type="project" value="UniProtKB-UniRule"/>
</dbReference>
<comment type="subunit">
    <text evidence="1">Component of the TIM23 complex.</text>
</comment>
<accession>A0AAV2DJB2</accession>
<dbReference type="InterPro" id="IPR004274">
    <property type="entry name" value="FCP1_dom"/>
</dbReference>
<comment type="subcellular location">
    <subcellularLocation>
        <location evidence="1">Mitochondrion inner membrane</location>
        <topology evidence="1">Single-pass membrane protein</topology>
    </subcellularLocation>
</comment>
<dbReference type="PANTHER" id="PTHR12210">
    <property type="entry name" value="DULLARD PROTEIN PHOSPHATASE"/>
    <property type="match status" value="1"/>
</dbReference>
<sequence>MQSSIYNSKKNPTTNRRKLLILALGGLLCDRVLRRENQNRLVAATRPHDAAYGSFVVYKRPHCQEFLKFCFERFDVAFWTAAKRWYTDNALDCVMNGLKKSDIMFAWNQDRCNDSGFKTLNKTDKPLFLKELKTVLDNLFMVRNASYLALNTVMIEDEPYKTLLNPPNTAVFTTEYKFENMSDNVLAPGGELWMFLDGLARAGDDVPSYVKAHPFGKPAITPAHSDWAYYKKIIQAHGGSC</sequence>
<dbReference type="AlphaFoldDB" id="A0AAV2DJB2"/>